<sequence length="534" mass="58176">MKKSIQYFIILLYFYCNADIDQLGDKLKYLGLANSGEFEAPTVLLITPISEAKRVSVNEEVSVLFSQPMDKNSVETGITIGTVSGDSSVRYIWTSDILLKIIPKSHFTAGRRYEIRLNRNVVKDLRGNFLAKNFLSIFYTTGFGPQPFITESNPPVANQIVYGFGVNSNPYVQFSEPMDRIKTAEAVSVTGGPAIYVKEWNEDSTRLTLSLTKSLDLSTTYTLKILKSAENASGNVLDKDYSILFYTGIASLNPYIQDIGMSVPSTPWPVLQPVPSTNPLINGVSKNSFLTITFSKPMDQSKTQNAIQFTPPITGQFTWISQSLLQFTPTDKLTQGATYRLAINSTATDTGNMPLENSYIVDFKVDNVADSLPVTITGINNFSVTALCAPIADGNANAPVIPANLSTVYKISVISTACTLEDYVFRLNFATAGNVPLQSLGDNDIYNQVSVSYFSGGPGVGSPSIYYKNYNCGPSCSIAGSFEFGVKNVPTGTQYKFRLKGGSGESGISTTTISQTILYSSLKGNENTQVKHES</sequence>
<accession>A0ABC9SC57</accession>
<evidence type="ECO:0000313" key="4">
    <source>
        <dbReference type="Proteomes" id="UP000012166"/>
    </source>
</evidence>
<dbReference type="EMBL" id="AHMS02000047">
    <property type="protein sequence ID" value="EMN15365.1"/>
    <property type="molecule type" value="Genomic_DNA"/>
</dbReference>
<evidence type="ECO:0000256" key="1">
    <source>
        <dbReference type="ARBA" id="ARBA00022729"/>
    </source>
</evidence>
<feature type="domain" description="SbsA Ig-like" evidence="2">
    <location>
        <begin position="282"/>
        <end position="363"/>
    </location>
</feature>
<feature type="domain" description="SbsA Ig-like" evidence="2">
    <location>
        <begin position="149"/>
        <end position="247"/>
    </location>
</feature>
<reference evidence="3 4" key="1">
    <citation type="submission" date="2013-01" db="EMBL/GenBank/DDBJ databases">
        <authorList>
            <person name="Harkins D.M."/>
            <person name="Durkin A.S."/>
            <person name="Brinkac L.M."/>
            <person name="Haft D.H."/>
            <person name="Selengut J.D."/>
            <person name="Sanka R."/>
            <person name="DePew J."/>
            <person name="Purushe J."/>
            <person name="Hartskeerl R.A."/>
            <person name="Ahmed A."/>
            <person name="van der Linden H."/>
            <person name="Goris M.G.A."/>
            <person name="Vinetz J.M."/>
            <person name="Sutton G.G."/>
            <person name="Nierman W.C."/>
            <person name="Fouts D.E."/>
        </authorList>
    </citation>
    <scope>NUCLEOTIDE SEQUENCE [LARGE SCALE GENOMIC DNA]</scope>
    <source>
        <strain evidence="3 4">Brem 328</strain>
    </source>
</reference>
<feature type="domain" description="SbsA Ig-like" evidence="2">
    <location>
        <begin position="40"/>
        <end position="140"/>
    </location>
</feature>
<dbReference type="InterPro" id="IPR014755">
    <property type="entry name" value="Cu-Rt/internalin_Ig-like"/>
</dbReference>
<evidence type="ECO:0000259" key="2">
    <source>
        <dbReference type="Pfam" id="PF13205"/>
    </source>
</evidence>
<proteinExistence type="predicted"/>
<protein>
    <submittedName>
        <fullName evidence="3">Ig-like protein</fullName>
    </submittedName>
</protein>
<dbReference type="Proteomes" id="UP000012166">
    <property type="component" value="Unassembled WGS sequence"/>
</dbReference>
<dbReference type="InterPro" id="IPR032812">
    <property type="entry name" value="SbsA_Ig"/>
</dbReference>
<evidence type="ECO:0000313" key="3">
    <source>
        <dbReference type="EMBL" id="EMN15365.1"/>
    </source>
</evidence>
<keyword evidence="1" id="KW-0732">Signal</keyword>
<gene>
    <name evidence="3" type="ORF">LEP1GSC056_3983</name>
</gene>
<dbReference type="Pfam" id="PF13205">
    <property type="entry name" value="Big_5"/>
    <property type="match status" value="3"/>
</dbReference>
<comment type="caution">
    <text evidence="3">The sequence shown here is derived from an EMBL/GenBank/DDBJ whole genome shotgun (WGS) entry which is preliminary data.</text>
</comment>
<dbReference type="Gene3D" id="2.60.40.1220">
    <property type="match status" value="1"/>
</dbReference>
<organism evidence="3 4">
    <name type="scientific">Leptospira borgpetersenii str. Brem 328</name>
    <dbReference type="NCBI Taxonomy" id="1049780"/>
    <lineage>
        <taxon>Bacteria</taxon>
        <taxon>Pseudomonadati</taxon>
        <taxon>Spirochaetota</taxon>
        <taxon>Spirochaetia</taxon>
        <taxon>Leptospirales</taxon>
        <taxon>Leptospiraceae</taxon>
        <taxon>Leptospira</taxon>
    </lineage>
</organism>
<dbReference type="Gene3D" id="2.60.40.3710">
    <property type="match status" value="2"/>
</dbReference>
<dbReference type="AlphaFoldDB" id="A0ABC9SC57"/>
<name>A0ABC9SC57_LEPBO</name>